<evidence type="ECO:0000313" key="3">
    <source>
        <dbReference type="Proteomes" id="UP000214646"/>
    </source>
</evidence>
<dbReference type="Pfam" id="PF20600">
    <property type="entry name" value="ExoX-like_C"/>
    <property type="match status" value="1"/>
</dbReference>
<dbReference type="Pfam" id="PF00929">
    <property type="entry name" value="RNase_T"/>
    <property type="match status" value="1"/>
</dbReference>
<proteinExistence type="predicted"/>
<dbReference type="Gene3D" id="3.30.420.10">
    <property type="entry name" value="Ribonuclease H-like superfamily/Ribonuclease H"/>
    <property type="match status" value="1"/>
</dbReference>
<reference evidence="3" key="1">
    <citation type="submission" date="2017-06" db="EMBL/GenBank/DDBJ databases">
        <title>Genome analysis of Fimbriiglobus ruber SP5, the first member of the order Planctomycetales with confirmed chitinolytic capability.</title>
        <authorList>
            <person name="Ravin N.V."/>
            <person name="Rakitin A.L."/>
            <person name="Ivanova A.A."/>
            <person name="Beletsky A.V."/>
            <person name="Kulichevskaya I.S."/>
            <person name="Mardanov A.V."/>
            <person name="Dedysh S.N."/>
        </authorList>
    </citation>
    <scope>NUCLEOTIDE SEQUENCE [LARGE SCALE GENOMIC DNA]</scope>
    <source>
        <strain evidence="3">SP5</strain>
    </source>
</reference>
<dbReference type="CDD" id="cd06127">
    <property type="entry name" value="DEDDh"/>
    <property type="match status" value="1"/>
</dbReference>
<organism evidence="2 3">
    <name type="scientific">Fimbriiglobus ruber</name>
    <dbReference type="NCBI Taxonomy" id="1908690"/>
    <lineage>
        <taxon>Bacteria</taxon>
        <taxon>Pseudomonadati</taxon>
        <taxon>Planctomycetota</taxon>
        <taxon>Planctomycetia</taxon>
        <taxon>Gemmatales</taxon>
        <taxon>Gemmataceae</taxon>
        <taxon>Fimbriiglobus</taxon>
    </lineage>
</organism>
<dbReference type="PANTHER" id="PTHR30231:SF41">
    <property type="entry name" value="DNA POLYMERASE III SUBUNIT EPSILON"/>
    <property type="match status" value="1"/>
</dbReference>
<dbReference type="SMART" id="SM00479">
    <property type="entry name" value="EXOIII"/>
    <property type="match status" value="1"/>
</dbReference>
<dbReference type="AlphaFoldDB" id="A0A225DPU1"/>
<dbReference type="InterPro" id="IPR036397">
    <property type="entry name" value="RNaseH_sf"/>
</dbReference>
<accession>A0A225DPU1</accession>
<dbReference type="GO" id="GO:0005829">
    <property type="term" value="C:cytosol"/>
    <property type="evidence" value="ECO:0007669"/>
    <property type="project" value="TreeGrafter"/>
</dbReference>
<dbReference type="GO" id="GO:0045004">
    <property type="term" value="P:DNA replication proofreading"/>
    <property type="evidence" value="ECO:0007669"/>
    <property type="project" value="TreeGrafter"/>
</dbReference>
<dbReference type="EMBL" id="NIDE01000014">
    <property type="protein sequence ID" value="OWK38385.1"/>
    <property type="molecule type" value="Genomic_DNA"/>
</dbReference>
<dbReference type="GO" id="GO:0008408">
    <property type="term" value="F:3'-5' exonuclease activity"/>
    <property type="evidence" value="ECO:0007669"/>
    <property type="project" value="TreeGrafter"/>
</dbReference>
<name>A0A225DPU1_9BACT</name>
<dbReference type="InterPro" id="IPR013520">
    <property type="entry name" value="Ribonucl_H"/>
</dbReference>
<gene>
    <name evidence="2" type="ORF">FRUB_07505</name>
</gene>
<dbReference type="InterPro" id="IPR012337">
    <property type="entry name" value="RNaseH-like_sf"/>
</dbReference>
<dbReference type="RefSeq" id="WP_088258200.1">
    <property type="nucleotide sequence ID" value="NZ_NIDE01000014.1"/>
</dbReference>
<dbReference type="Proteomes" id="UP000214646">
    <property type="component" value="Unassembled WGS sequence"/>
</dbReference>
<evidence type="ECO:0000259" key="1">
    <source>
        <dbReference type="SMART" id="SM00479"/>
    </source>
</evidence>
<comment type="caution">
    <text evidence="2">The sequence shown here is derived from an EMBL/GenBank/DDBJ whole genome shotgun (WGS) entry which is preliminary data.</text>
</comment>
<evidence type="ECO:0000313" key="2">
    <source>
        <dbReference type="EMBL" id="OWK38385.1"/>
    </source>
</evidence>
<dbReference type="SUPFAM" id="SSF53098">
    <property type="entry name" value="Ribonuclease H-like"/>
    <property type="match status" value="1"/>
</dbReference>
<feature type="domain" description="Exonuclease" evidence="1">
    <location>
        <begin position="11"/>
        <end position="177"/>
    </location>
</feature>
<protein>
    <submittedName>
        <fullName evidence="2">DNA Pol III Epsilon Chain</fullName>
    </submittedName>
</protein>
<dbReference type="PANTHER" id="PTHR30231">
    <property type="entry name" value="DNA POLYMERASE III SUBUNIT EPSILON"/>
    <property type="match status" value="1"/>
</dbReference>
<dbReference type="OrthoDB" id="9803913at2"/>
<keyword evidence="3" id="KW-1185">Reference proteome</keyword>
<dbReference type="InterPro" id="IPR046768">
    <property type="entry name" value="ExoX-like_C"/>
</dbReference>
<sequence length="259" mass="27996">MKFKLSHLTRPLAVLDVETTGVDPAADRIVEIAVLTLRPGGLADGYRRRINPGVPIPPAATAVHGIGDMDVATAPSFRALAHDLFARLKDVDLAGFGVAGFDLPLLTAEFARVGLRFKVAGRAVLDALDVYRRKEPRDLASAVRFYVGRDHTGAHSAVADVRAAAEVLDRQVGAYQLPATPAALHATLTDVDVARRFRRDDRQRIVFAFGKYAGQSLDEVAGRDPGYLEWMLRQSFLDDVRCLVQRALAGQPTSGVGAC</sequence>
<dbReference type="GO" id="GO:0003676">
    <property type="term" value="F:nucleic acid binding"/>
    <property type="evidence" value="ECO:0007669"/>
    <property type="project" value="InterPro"/>
</dbReference>